<reference evidence="2 4" key="1">
    <citation type="journal article" date="2020" name="Stud. Mycol.">
        <title>101 Dothideomycetes genomes: a test case for predicting lifestyles and emergence of pathogens.</title>
        <authorList>
            <person name="Haridas S."/>
            <person name="Albert R."/>
            <person name="Binder M."/>
            <person name="Bloem J."/>
            <person name="Labutti K."/>
            <person name="Salamov A."/>
            <person name="Andreopoulos B."/>
            <person name="Baker S."/>
            <person name="Barry K."/>
            <person name="Bills G."/>
            <person name="Bluhm B."/>
            <person name="Cannon C."/>
            <person name="Castanera R."/>
            <person name="Culley D."/>
            <person name="Daum C."/>
            <person name="Ezra D."/>
            <person name="Gonzalez J."/>
            <person name="Henrissat B."/>
            <person name="Kuo A."/>
            <person name="Liang C."/>
            <person name="Lipzen A."/>
            <person name="Lutzoni F."/>
            <person name="Magnuson J."/>
            <person name="Mondo S."/>
            <person name="Nolan M."/>
            <person name="Ohm R."/>
            <person name="Pangilinan J."/>
            <person name="Park H.-J."/>
            <person name="Ramirez L."/>
            <person name="Alfaro M."/>
            <person name="Sun H."/>
            <person name="Tritt A."/>
            <person name="Yoshinaga Y."/>
            <person name="Zwiers L.-H."/>
            <person name="Turgeon B."/>
            <person name="Goodwin S."/>
            <person name="Spatafora J."/>
            <person name="Crous P."/>
            <person name="Grigoriev I."/>
        </authorList>
    </citation>
    <scope>NUCLEOTIDE SEQUENCE</scope>
    <source>
        <strain evidence="2 4">CBS 304.34</strain>
    </source>
</reference>
<feature type="region of interest" description="Disordered" evidence="1">
    <location>
        <begin position="1"/>
        <end position="24"/>
    </location>
</feature>
<dbReference type="Proteomes" id="UP000504636">
    <property type="component" value="Unplaced"/>
</dbReference>
<evidence type="ECO:0000313" key="4">
    <source>
        <dbReference type="RefSeq" id="XP_033584850.1"/>
    </source>
</evidence>
<dbReference type="GeneID" id="54465699"/>
<evidence type="ECO:0000313" key="2">
    <source>
        <dbReference type="EMBL" id="KAF2817886.1"/>
    </source>
</evidence>
<reference evidence="4" key="2">
    <citation type="submission" date="2020-04" db="EMBL/GenBank/DDBJ databases">
        <authorList>
            <consortium name="NCBI Genome Project"/>
        </authorList>
    </citation>
    <scope>NUCLEOTIDE SEQUENCE</scope>
    <source>
        <strain evidence="4">CBS 304.34</strain>
    </source>
</reference>
<name>A0A6A6ZA46_9PEZI</name>
<protein>
    <submittedName>
        <fullName evidence="2 4">Uncharacterized protein</fullName>
    </submittedName>
</protein>
<keyword evidence="3" id="KW-1185">Reference proteome</keyword>
<evidence type="ECO:0000256" key="1">
    <source>
        <dbReference type="SAM" id="MobiDB-lite"/>
    </source>
</evidence>
<organism evidence="2">
    <name type="scientific">Mytilinidion resinicola</name>
    <dbReference type="NCBI Taxonomy" id="574789"/>
    <lineage>
        <taxon>Eukaryota</taxon>
        <taxon>Fungi</taxon>
        <taxon>Dikarya</taxon>
        <taxon>Ascomycota</taxon>
        <taxon>Pezizomycotina</taxon>
        <taxon>Dothideomycetes</taxon>
        <taxon>Pleosporomycetidae</taxon>
        <taxon>Mytilinidiales</taxon>
        <taxon>Mytilinidiaceae</taxon>
        <taxon>Mytilinidion</taxon>
    </lineage>
</organism>
<dbReference type="AlphaFoldDB" id="A0A6A6ZA46"/>
<evidence type="ECO:0000313" key="3">
    <source>
        <dbReference type="Proteomes" id="UP000504636"/>
    </source>
</evidence>
<dbReference type="EMBL" id="MU003692">
    <property type="protein sequence ID" value="KAF2817886.1"/>
    <property type="molecule type" value="Genomic_DNA"/>
</dbReference>
<gene>
    <name evidence="2 4" type="ORF">BDZ99DRAFT_514108</name>
</gene>
<reference evidence="4" key="3">
    <citation type="submission" date="2025-04" db="UniProtKB">
        <authorList>
            <consortium name="RefSeq"/>
        </authorList>
    </citation>
    <scope>IDENTIFICATION</scope>
    <source>
        <strain evidence="4">CBS 304.34</strain>
    </source>
</reference>
<sequence>MASSGMHASPPRTPGPAPPSALAPAAGTVLLHNGPQPGASNRLDPGLGLLVDSVRRYGNVMTIRCRTKLSSCTELVANNDSYEHDLPTMLPSTPEELEQAFPASFIEATTFEFVDDAAFNLLFRHMGGHRLRGERKLWDHIRAVAFKTLSGRHDRVAFYNRLKSMSNLERIILLPAKVVRQRNENPYAFCEQQEAYVQELKKNPTFGYLLVELALQKAEVGRLTKVVCEPGWKDAFSVHERNRRFCNALAGTNGRLPEVMVELFAPYLKEHLDRLLEGIVDDEMERQIESHRRGIQNASEEHQNKVERHTETYRRGIENASREHQNKFQHHENHISRLESAKVSRQFSS</sequence>
<accession>A0A6A6ZA46</accession>
<dbReference type="RefSeq" id="XP_033584850.1">
    <property type="nucleotide sequence ID" value="XM_033724806.1"/>
</dbReference>
<proteinExistence type="predicted"/>
<feature type="compositionally biased region" description="Pro residues" evidence="1">
    <location>
        <begin position="11"/>
        <end position="21"/>
    </location>
</feature>